<dbReference type="STRING" id="1121291.SAMN02745134_00793"/>
<dbReference type="OrthoDB" id="28713at2"/>
<evidence type="ECO:0000256" key="1">
    <source>
        <dbReference type="ARBA" id="ARBA00022612"/>
    </source>
</evidence>
<protein>
    <submittedName>
        <fullName evidence="4">Phage tail tape measure protein, TP901 family, core region</fullName>
    </submittedName>
</protein>
<dbReference type="Proteomes" id="UP000192468">
    <property type="component" value="Unassembled WGS sequence"/>
</dbReference>
<dbReference type="EMBL" id="FWXH01000002">
    <property type="protein sequence ID" value="SMC19298.1"/>
    <property type="molecule type" value="Genomic_DNA"/>
</dbReference>
<accession>A0A1W1X6F0</accession>
<feature type="coiled-coil region" evidence="2">
    <location>
        <begin position="882"/>
        <end position="909"/>
    </location>
</feature>
<dbReference type="PANTHER" id="PTHR37813">
    <property type="entry name" value="FELS-2 PROPHAGE PROTEIN"/>
    <property type="match status" value="1"/>
</dbReference>
<dbReference type="Pfam" id="PF10145">
    <property type="entry name" value="PhageMin_Tail"/>
    <property type="match status" value="1"/>
</dbReference>
<dbReference type="NCBIfam" id="TIGR01760">
    <property type="entry name" value="tape_meas_TP901"/>
    <property type="match status" value="1"/>
</dbReference>
<name>A0A1W1X6F0_9CLOT</name>
<evidence type="ECO:0000256" key="2">
    <source>
        <dbReference type="SAM" id="Coils"/>
    </source>
</evidence>
<proteinExistence type="predicted"/>
<evidence type="ECO:0000313" key="4">
    <source>
        <dbReference type="EMBL" id="SMC19298.1"/>
    </source>
</evidence>
<feature type="domain" description="Phage tail tape measure protein" evidence="3">
    <location>
        <begin position="265"/>
        <end position="468"/>
    </location>
</feature>
<reference evidence="4 5" key="1">
    <citation type="submission" date="2017-04" db="EMBL/GenBank/DDBJ databases">
        <authorList>
            <person name="Afonso C.L."/>
            <person name="Miller P.J."/>
            <person name="Scott M.A."/>
            <person name="Spackman E."/>
            <person name="Goraichik I."/>
            <person name="Dimitrov K.M."/>
            <person name="Suarez D.L."/>
            <person name="Swayne D.E."/>
        </authorList>
    </citation>
    <scope>NUCLEOTIDE SEQUENCE [LARGE SCALE GENOMIC DNA]</scope>
    <source>
        <strain evidence="4 5">DSM 12555</strain>
    </source>
</reference>
<gene>
    <name evidence="4" type="ORF">SAMN02745134_00793</name>
</gene>
<dbReference type="AlphaFoldDB" id="A0A1W1X6F0"/>
<dbReference type="InterPro" id="IPR010090">
    <property type="entry name" value="Phage_tape_meas"/>
</dbReference>
<keyword evidence="1" id="KW-1188">Viral release from host cell</keyword>
<keyword evidence="2" id="KW-0175">Coiled coil</keyword>
<organism evidence="4 5">
    <name type="scientific">Clostridium acidisoli DSM 12555</name>
    <dbReference type="NCBI Taxonomy" id="1121291"/>
    <lineage>
        <taxon>Bacteria</taxon>
        <taxon>Bacillati</taxon>
        <taxon>Bacillota</taxon>
        <taxon>Clostridia</taxon>
        <taxon>Eubacteriales</taxon>
        <taxon>Clostridiaceae</taxon>
        <taxon>Clostridium</taxon>
    </lineage>
</organism>
<dbReference type="RefSeq" id="WP_084113954.1">
    <property type="nucleotide sequence ID" value="NZ_FWXH01000002.1"/>
</dbReference>
<dbReference type="SUPFAM" id="SSF57997">
    <property type="entry name" value="Tropomyosin"/>
    <property type="match status" value="1"/>
</dbReference>
<sequence>MADETKRVSVQYILDSSGFNESLQGVNANLKLNKSALKDAEVGVKAFGDSTGNLQKVQSALKDTMQTAQEKVDIYSKSIAKTTTTMEENILKRDQLKTALDMEKSKLEGATSAYGKNSEVAENAKTRVAELTEQYNNVDKAVTQNAKSIESYTTKMNTASAEAKNLEGQLNKTTKNIAESQSGWLNAGKSLESGSKSFKTIGKSANEAGDAILKVTAPVVVGLGLATKSASDFEHQMADIKKEVAATGIPVSQVNSLMAEMSTSSLKWSEDFGQSTDDINQGLLTLVKDGYTAGEAMSTMNTSLLTARGSNEELGTTVDKLGSSLEAYGMKTNDAATTTANMSHMADTFAYTANHTKASISSLGEAFSIVGPLASQLKIPMSQTAAAIGELQSNGIDASTAATSLQAGLVNLTKPTTKMQAALKEMNFSAFDSQGKMKDLTTIIAEMSQRTAGWTDKQRESAYATIFGKESLASWGILMHKGSDYLSNLSTNANNATGEVQHLSDSMKNTSQNNFKELEESVHALGIAFGQDVLPILTPLVKDVTGVVKSFSDLDDGTKKTIIDVVGLATAAGLGLKVVGGAAGSISNILGLAGKISGAIGKATVATEAGTAAATGAGEAIAGTAVAEGAGATATAGLGVAFGAAILPIAAVVGVVAAVGVGSYALYKHMTNDAIPTVDLFNSKYQASEKVLNSYGETVQNTVTKTINFTDATKKNVGAYMQMDDNVKKTMTDISVNSDNFTKQTKTNVVAQYTDMVSKVSGLNANMKDKNITDFTNMVTNTSTLTTKNKNDIVAQYTQMVSKVGGLTAQQKADTIKKFTDTMTQSVGITKSEADNVVAQFTAMGTKIKGGMDTQYNDRLTKMKDFFAKSDVLSVDDEQKILTNMTNDNNTKKAKIDGYEAQIAAIQDNAVAHHRDTTTQEKAQINAIQDSMRVTAVKSLSDSEIQSKVILERMKSYGTSITEEEASSIIQNANSQRDKSIKAANDQCDQTVAEITYERDVTHTINKDQADKLIKNAESQRDQSVKAAKEQRDQVVDHLSKMDSDVISNMNTDTGKMLNPWQKLTKSIGDEFNKIAKSWNDLTFTQKVAKVVGAVTGNTAIGQNASGTNNFQGYLTTMHERGYEVYQPPQGTKIYNHEASEDMVKKTAESVAEKVASKMVANSNGGTTMAVTFDHVTINGYSDLQKVARDLNNMKINNASGIGGN</sequence>
<feature type="coiled-coil region" evidence="2">
    <location>
        <begin position="121"/>
        <end position="176"/>
    </location>
</feature>
<keyword evidence="5" id="KW-1185">Reference proteome</keyword>
<evidence type="ECO:0000313" key="5">
    <source>
        <dbReference type="Proteomes" id="UP000192468"/>
    </source>
</evidence>
<dbReference type="PANTHER" id="PTHR37813:SF1">
    <property type="entry name" value="FELS-2 PROPHAGE PROTEIN"/>
    <property type="match status" value="1"/>
</dbReference>
<evidence type="ECO:0000259" key="3">
    <source>
        <dbReference type="Pfam" id="PF10145"/>
    </source>
</evidence>